<name>A0ABT5QKB4_9GAMM</name>
<keyword evidence="4 7" id="KW-0067">ATP-binding</keyword>
<dbReference type="SMART" id="SM00382">
    <property type="entry name" value="AAA"/>
    <property type="match status" value="1"/>
</dbReference>
<dbReference type="InterPro" id="IPR015855">
    <property type="entry name" value="ABC_transpr_MalK-like"/>
</dbReference>
<dbReference type="Gene3D" id="2.40.50.100">
    <property type="match status" value="1"/>
</dbReference>
<dbReference type="EMBL" id="JAJUBB010000005">
    <property type="protein sequence ID" value="MDD1781435.1"/>
    <property type="molecule type" value="Genomic_DNA"/>
</dbReference>
<dbReference type="InterPro" id="IPR027417">
    <property type="entry name" value="P-loop_NTPase"/>
</dbReference>
<dbReference type="InterPro" id="IPR017871">
    <property type="entry name" value="ABC_transporter-like_CS"/>
</dbReference>
<dbReference type="PANTHER" id="PTHR43875:SF1">
    <property type="entry name" value="OSMOPROTECTIVE COMPOUNDS UPTAKE ATP-BINDING PROTEIN GGTA"/>
    <property type="match status" value="1"/>
</dbReference>
<dbReference type="Gene3D" id="2.40.50.140">
    <property type="entry name" value="Nucleic acid-binding proteins"/>
    <property type="match status" value="1"/>
</dbReference>
<dbReference type="CDD" id="cd03301">
    <property type="entry name" value="ABC_MalK_N"/>
    <property type="match status" value="1"/>
</dbReference>
<keyword evidence="3" id="KW-0547">Nucleotide-binding</keyword>
<sequence length="341" mass="38020">MAELNYINVSKRFGEIDAVKGINLEVKEGEFMVLLGPTGAGKTTLLRLAAGLETCDSGDISLAGKNMHAVPPAERDVAFVFQQYSLYPHMSVYDNLAFPLRSKIRNVSEAEIKKRIDDVAEVLRIGHKLQNKATQLSGGEMQRVAIGRALVRKPALYLMDEPLSSLDAKLRADLRVELKRIQQELGATILYVTHDQIEAMTLGDRIGVLKDGELVQVGTPKDIYTNPDSDYVATRLGLPQINLLPKHCLNEQYSEGGVAFVGVRTEHLEFKADAEGAYSAVVQNVEYLGDQCHLHLAFEQEKITLLASPDKRWQRNDRVSFNLVNPVLFDRTGQRIRGQTY</sequence>
<organism evidence="7 8">
    <name type="scientific">Enterovibrio qingdaonensis</name>
    <dbReference type="NCBI Taxonomy" id="2899818"/>
    <lineage>
        <taxon>Bacteria</taxon>
        <taxon>Pseudomonadati</taxon>
        <taxon>Pseudomonadota</taxon>
        <taxon>Gammaproteobacteria</taxon>
        <taxon>Vibrionales</taxon>
        <taxon>Vibrionaceae</taxon>
        <taxon>Enterovibrio</taxon>
    </lineage>
</organism>
<feature type="domain" description="ABC transporter" evidence="6">
    <location>
        <begin position="4"/>
        <end position="236"/>
    </location>
</feature>
<evidence type="ECO:0000259" key="6">
    <source>
        <dbReference type="PROSITE" id="PS50893"/>
    </source>
</evidence>
<dbReference type="RefSeq" id="WP_274141872.1">
    <property type="nucleotide sequence ID" value="NZ_JAJUBB010000005.1"/>
</dbReference>
<dbReference type="PROSITE" id="PS50893">
    <property type="entry name" value="ABC_TRANSPORTER_2"/>
    <property type="match status" value="1"/>
</dbReference>
<accession>A0ABT5QKB4</accession>
<dbReference type="Gene3D" id="3.40.50.300">
    <property type="entry name" value="P-loop containing nucleotide triphosphate hydrolases"/>
    <property type="match status" value="1"/>
</dbReference>
<dbReference type="PROSITE" id="PS00211">
    <property type="entry name" value="ABC_TRANSPORTER_1"/>
    <property type="match status" value="1"/>
</dbReference>
<keyword evidence="1" id="KW-0813">Transport</keyword>
<proteinExistence type="predicted"/>
<evidence type="ECO:0000256" key="4">
    <source>
        <dbReference type="ARBA" id="ARBA00022840"/>
    </source>
</evidence>
<dbReference type="GO" id="GO:0005524">
    <property type="term" value="F:ATP binding"/>
    <property type="evidence" value="ECO:0007669"/>
    <property type="project" value="UniProtKB-KW"/>
</dbReference>
<evidence type="ECO:0000256" key="3">
    <source>
        <dbReference type="ARBA" id="ARBA00022741"/>
    </source>
</evidence>
<dbReference type="InterPro" id="IPR013611">
    <property type="entry name" value="Transp-assoc_OB_typ2"/>
</dbReference>
<keyword evidence="2" id="KW-1003">Cell membrane</keyword>
<evidence type="ECO:0000313" key="7">
    <source>
        <dbReference type="EMBL" id="MDD1781435.1"/>
    </source>
</evidence>
<dbReference type="InterPro" id="IPR008995">
    <property type="entry name" value="Mo/tungstate-bd_C_term_dom"/>
</dbReference>
<evidence type="ECO:0000256" key="1">
    <source>
        <dbReference type="ARBA" id="ARBA00022448"/>
    </source>
</evidence>
<protein>
    <submittedName>
        <fullName evidence="7">ABC transporter ATP-binding protein</fullName>
    </submittedName>
</protein>
<dbReference type="PANTHER" id="PTHR43875">
    <property type="entry name" value="MALTODEXTRIN IMPORT ATP-BINDING PROTEIN MSMX"/>
    <property type="match status" value="1"/>
</dbReference>
<keyword evidence="5" id="KW-0472">Membrane</keyword>
<keyword evidence="8" id="KW-1185">Reference proteome</keyword>
<reference evidence="7" key="1">
    <citation type="submission" date="2021-12" db="EMBL/GenBank/DDBJ databases">
        <title>Enterovibrio ZSDZ35 sp. nov. and Enterovibrio ZSDZ42 sp. nov., isolated from coastal seawater in Qingdao.</title>
        <authorList>
            <person name="Zhang P."/>
        </authorList>
    </citation>
    <scope>NUCLEOTIDE SEQUENCE</scope>
    <source>
        <strain evidence="7">ZSDZ35</strain>
    </source>
</reference>
<dbReference type="SUPFAM" id="SSF52540">
    <property type="entry name" value="P-loop containing nucleoside triphosphate hydrolases"/>
    <property type="match status" value="1"/>
</dbReference>
<dbReference type="Pfam" id="PF00005">
    <property type="entry name" value="ABC_tran"/>
    <property type="match status" value="1"/>
</dbReference>
<dbReference type="InterPro" id="IPR047641">
    <property type="entry name" value="ABC_transpr_MalK/UgpC-like"/>
</dbReference>
<evidence type="ECO:0000256" key="2">
    <source>
        <dbReference type="ARBA" id="ARBA00022475"/>
    </source>
</evidence>
<dbReference type="Proteomes" id="UP001149821">
    <property type="component" value="Unassembled WGS sequence"/>
</dbReference>
<dbReference type="SUPFAM" id="SSF50331">
    <property type="entry name" value="MOP-like"/>
    <property type="match status" value="1"/>
</dbReference>
<gene>
    <name evidence="7" type="ORF">LRP49_09510</name>
</gene>
<dbReference type="Pfam" id="PF08402">
    <property type="entry name" value="TOBE_2"/>
    <property type="match status" value="1"/>
</dbReference>
<dbReference type="InterPro" id="IPR003593">
    <property type="entry name" value="AAA+_ATPase"/>
</dbReference>
<evidence type="ECO:0000256" key="5">
    <source>
        <dbReference type="ARBA" id="ARBA00023136"/>
    </source>
</evidence>
<comment type="caution">
    <text evidence="7">The sequence shown here is derived from an EMBL/GenBank/DDBJ whole genome shotgun (WGS) entry which is preliminary data.</text>
</comment>
<dbReference type="InterPro" id="IPR003439">
    <property type="entry name" value="ABC_transporter-like_ATP-bd"/>
</dbReference>
<dbReference type="InterPro" id="IPR012340">
    <property type="entry name" value="NA-bd_OB-fold"/>
</dbReference>
<evidence type="ECO:0000313" key="8">
    <source>
        <dbReference type="Proteomes" id="UP001149821"/>
    </source>
</evidence>